<name>A0AA35YBN1_LACSI</name>
<dbReference type="AlphaFoldDB" id="A0AA35YBN1"/>
<organism evidence="1 2">
    <name type="scientific">Lactuca saligna</name>
    <name type="common">Willowleaf lettuce</name>
    <dbReference type="NCBI Taxonomy" id="75948"/>
    <lineage>
        <taxon>Eukaryota</taxon>
        <taxon>Viridiplantae</taxon>
        <taxon>Streptophyta</taxon>
        <taxon>Embryophyta</taxon>
        <taxon>Tracheophyta</taxon>
        <taxon>Spermatophyta</taxon>
        <taxon>Magnoliopsida</taxon>
        <taxon>eudicotyledons</taxon>
        <taxon>Gunneridae</taxon>
        <taxon>Pentapetalae</taxon>
        <taxon>asterids</taxon>
        <taxon>campanulids</taxon>
        <taxon>Asterales</taxon>
        <taxon>Asteraceae</taxon>
        <taxon>Cichorioideae</taxon>
        <taxon>Cichorieae</taxon>
        <taxon>Lactucinae</taxon>
        <taxon>Lactuca</taxon>
    </lineage>
</organism>
<dbReference type="EMBL" id="OX465086">
    <property type="protein sequence ID" value="CAI9265533.1"/>
    <property type="molecule type" value="Genomic_DNA"/>
</dbReference>
<reference evidence="1" key="1">
    <citation type="submission" date="2023-04" db="EMBL/GenBank/DDBJ databases">
        <authorList>
            <person name="Vijverberg K."/>
            <person name="Xiong W."/>
            <person name="Schranz E."/>
        </authorList>
    </citation>
    <scope>NUCLEOTIDE SEQUENCE</scope>
</reference>
<evidence type="ECO:0000313" key="1">
    <source>
        <dbReference type="EMBL" id="CAI9265533.1"/>
    </source>
</evidence>
<accession>A0AA35YBN1</accession>
<proteinExistence type="predicted"/>
<dbReference type="Proteomes" id="UP001177003">
    <property type="component" value="Chromosome 0"/>
</dbReference>
<sequence>MKIKLSSTNDCNYISLMFLFIADRRFLRFRVLLKFNYVEHNSGLHHDVNLMKFFMKLTIHVSHGLQVTGNLWIWEPPFRYLVVISGKKPDDITTVKKSKVNRIDFMKS</sequence>
<evidence type="ECO:0000313" key="2">
    <source>
        <dbReference type="Proteomes" id="UP001177003"/>
    </source>
</evidence>
<gene>
    <name evidence="1" type="ORF">LSALG_LOCUS6127</name>
</gene>
<protein>
    <submittedName>
        <fullName evidence="1">Uncharacterized protein</fullName>
    </submittedName>
</protein>
<keyword evidence="2" id="KW-1185">Reference proteome</keyword>